<protein>
    <submittedName>
        <fullName evidence="3">Uncharacterized protein</fullName>
    </submittedName>
</protein>
<comment type="caution">
    <text evidence="3">The sequence shown here is derived from an EMBL/GenBank/DDBJ whole genome shotgun (WGS) entry which is preliminary data.</text>
</comment>
<evidence type="ECO:0000259" key="1">
    <source>
        <dbReference type="Pfam" id="PF14033"/>
    </source>
</evidence>
<sequence>MYPHPLDGRTGPLLTAHERILRRFSATVRDKNDWTTKILDKALFAKWIDEAEKQDHKLRGWKVALWDAENIRFVYGELINAYKPFVENMKEEGSCIEPDIDGVWRTDSLVDSALRDELLDAVATLENVPDDQKDWHPGSKNQVLDLVHPSLWPLIYGKSTHIETGNPICGYGPQDYEPVVKPKPKPRLSISDLVNGPGEASVKAETEERVYRPEESYSQNFCWLPSEFEVLPNGETKIRSYINNLSLPEQKKRFYPLIEKVFSRFVPLFNLVLADLKSRKQHHKRVSEPDILQEDDIYDSGTLSPEEYAGLWKNILEEFSNGQDISVTLHGAHSEDNRLDMTNEDFDAEGSVASESSEEDDDDESEKYLLWDVGPIIPNSEWSPPPIPQTTRLEGKTIKVIVKMANIHLTPENPKYGGGSWHVEAMMNERIVATGIYYYDQENVTDSRLAFARTVYVPSFVDEYSHTNWNCLYEMTTGWDNAVQGLGGVTTKTNRAIAFPNIFQHQVQPFGLVDPTKPGYRKILVFFLCDPEAPENEIPSTRMVAPQQPVFRKDFEDTLRGGQLGTLPEEVFSMVMESLPPPVSLDEAKAYREDLMDERRAFNKNNDLVRGREYSLCEH</sequence>
<dbReference type="Pfam" id="PF14033">
    <property type="entry name" value="DUF4246"/>
    <property type="match status" value="1"/>
</dbReference>
<dbReference type="Pfam" id="PF21666">
    <property type="entry name" value="DUF4246_N"/>
    <property type="match status" value="1"/>
</dbReference>
<dbReference type="InterPro" id="IPR049207">
    <property type="entry name" value="DUF4246_N"/>
</dbReference>
<feature type="domain" description="DUF4246" evidence="1">
    <location>
        <begin position="72"/>
        <end position="551"/>
    </location>
</feature>
<accession>A0AAV9W8T5</accession>
<dbReference type="InterPro" id="IPR049192">
    <property type="entry name" value="DUF4246_C"/>
</dbReference>
<dbReference type="AlphaFoldDB" id="A0AAV9W8T5"/>
<evidence type="ECO:0000313" key="4">
    <source>
        <dbReference type="Proteomes" id="UP001370758"/>
    </source>
</evidence>
<dbReference type="PANTHER" id="PTHR33119:SF1">
    <property type="entry name" value="FE2OG DIOXYGENASE DOMAIN-CONTAINING PROTEIN"/>
    <property type="match status" value="1"/>
</dbReference>
<gene>
    <name evidence="3" type="ORF">TWF481_008288</name>
</gene>
<dbReference type="EMBL" id="JAVHJL010000005">
    <property type="protein sequence ID" value="KAK6503259.1"/>
    <property type="molecule type" value="Genomic_DNA"/>
</dbReference>
<evidence type="ECO:0000313" key="3">
    <source>
        <dbReference type="EMBL" id="KAK6503259.1"/>
    </source>
</evidence>
<proteinExistence type="predicted"/>
<keyword evidence="4" id="KW-1185">Reference proteome</keyword>
<dbReference type="PANTHER" id="PTHR33119">
    <property type="entry name" value="IFI3P"/>
    <property type="match status" value="1"/>
</dbReference>
<reference evidence="3 4" key="1">
    <citation type="submission" date="2023-08" db="EMBL/GenBank/DDBJ databases">
        <authorList>
            <person name="Palmer J.M."/>
        </authorList>
    </citation>
    <scope>NUCLEOTIDE SEQUENCE [LARGE SCALE GENOMIC DNA]</scope>
    <source>
        <strain evidence="3 4">TWF481</strain>
    </source>
</reference>
<dbReference type="Proteomes" id="UP001370758">
    <property type="component" value="Unassembled WGS sequence"/>
</dbReference>
<name>A0AAV9W8T5_9PEZI</name>
<organism evidence="3 4">
    <name type="scientific">Arthrobotrys musiformis</name>
    <dbReference type="NCBI Taxonomy" id="47236"/>
    <lineage>
        <taxon>Eukaryota</taxon>
        <taxon>Fungi</taxon>
        <taxon>Dikarya</taxon>
        <taxon>Ascomycota</taxon>
        <taxon>Pezizomycotina</taxon>
        <taxon>Orbiliomycetes</taxon>
        <taxon>Orbiliales</taxon>
        <taxon>Orbiliaceae</taxon>
        <taxon>Arthrobotrys</taxon>
    </lineage>
</organism>
<evidence type="ECO:0000259" key="2">
    <source>
        <dbReference type="Pfam" id="PF21666"/>
    </source>
</evidence>
<feature type="domain" description="DUF4246" evidence="2">
    <location>
        <begin position="1"/>
        <end position="50"/>
    </location>
</feature>
<dbReference type="InterPro" id="IPR025340">
    <property type="entry name" value="DUF4246"/>
</dbReference>